<keyword evidence="1" id="KW-0812">Transmembrane</keyword>
<proteinExistence type="predicted"/>
<sequence>MINMNQHGYIGLLQIIILSILLTAASSIFLSWKAYSRSQTNEDAHLTAIYLAQKEISLAEEYLFYISPYFTGSLNNQQINLNNFTFTIKTIITTDNHLKKITTHINWQLNNNSHEYTLIKTVYINE</sequence>
<dbReference type="RefSeq" id="WP_183861507.1">
    <property type="nucleotide sequence ID" value="NZ_JACHFH010000018.1"/>
</dbReference>
<evidence type="ECO:0000256" key="1">
    <source>
        <dbReference type="SAM" id="Phobius"/>
    </source>
</evidence>
<keyword evidence="1" id="KW-1133">Transmembrane helix</keyword>
<gene>
    <name evidence="2" type="ORF">HNR32_001659</name>
</gene>
<reference evidence="2 3" key="1">
    <citation type="submission" date="2020-08" db="EMBL/GenBank/DDBJ databases">
        <title>Genomic Encyclopedia of Type Strains, Phase IV (KMG-IV): sequencing the most valuable type-strain genomes for metagenomic binning, comparative biology and taxonomic classification.</title>
        <authorList>
            <person name="Goeker M."/>
        </authorList>
    </citation>
    <scope>NUCLEOTIDE SEQUENCE [LARGE SCALE GENOMIC DNA]</scope>
    <source>
        <strain evidence="2 3">DSM 24661</strain>
    </source>
</reference>
<protein>
    <submittedName>
        <fullName evidence="2">Type II secretory pathway pseudopilin PulG</fullName>
    </submittedName>
</protein>
<accession>A0A840UJZ5</accession>
<dbReference type="Proteomes" id="UP000559117">
    <property type="component" value="Unassembled WGS sequence"/>
</dbReference>
<name>A0A840UJZ5_9FIRM</name>
<organism evidence="2 3">
    <name type="scientific">Pectinatus brassicae</name>
    <dbReference type="NCBI Taxonomy" id="862415"/>
    <lineage>
        <taxon>Bacteria</taxon>
        <taxon>Bacillati</taxon>
        <taxon>Bacillota</taxon>
        <taxon>Negativicutes</taxon>
        <taxon>Selenomonadales</taxon>
        <taxon>Selenomonadaceae</taxon>
        <taxon>Pectinatus</taxon>
    </lineage>
</organism>
<keyword evidence="3" id="KW-1185">Reference proteome</keyword>
<keyword evidence="1" id="KW-0472">Membrane</keyword>
<dbReference type="EMBL" id="JACHFH010000018">
    <property type="protein sequence ID" value="MBB5336510.1"/>
    <property type="molecule type" value="Genomic_DNA"/>
</dbReference>
<evidence type="ECO:0000313" key="2">
    <source>
        <dbReference type="EMBL" id="MBB5336510.1"/>
    </source>
</evidence>
<dbReference type="AlphaFoldDB" id="A0A840UJZ5"/>
<feature type="transmembrane region" description="Helical" evidence="1">
    <location>
        <begin position="12"/>
        <end position="32"/>
    </location>
</feature>
<comment type="caution">
    <text evidence="2">The sequence shown here is derived from an EMBL/GenBank/DDBJ whole genome shotgun (WGS) entry which is preliminary data.</text>
</comment>
<evidence type="ECO:0000313" key="3">
    <source>
        <dbReference type="Proteomes" id="UP000559117"/>
    </source>
</evidence>